<dbReference type="AlphaFoldDB" id="A0A0U1QPG7"/>
<dbReference type="GO" id="GO:0006508">
    <property type="term" value="P:proteolysis"/>
    <property type="evidence" value="ECO:0007669"/>
    <property type="project" value="UniProtKB-KW"/>
</dbReference>
<dbReference type="Proteomes" id="UP000035553">
    <property type="component" value="Unassembled WGS sequence"/>
</dbReference>
<dbReference type="RefSeq" id="WP_010024125.1">
    <property type="nucleotide sequence ID" value="NZ_AFVQ02000081.1"/>
</dbReference>
<dbReference type="Pfam" id="PF23795">
    <property type="entry name" value="SH3_YKFC_2nd"/>
    <property type="match status" value="1"/>
</dbReference>
<accession>A0A0U1QPG7</accession>
<dbReference type="InterPro" id="IPR051202">
    <property type="entry name" value="Peptidase_C40"/>
</dbReference>
<dbReference type="InterPro" id="IPR038765">
    <property type="entry name" value="Papain-like_cys_pep_sf"/>
</dbReference>
<evidence type="ECO:0000256" key="3">
    <source>
        <dbReference type="ARBA" id="ARBA00022801"/>
    </source>
</evidence>
<name>A0A0U1QPG7_9BACL</name>
<dbReference type="SUPFAM" id="SSF54001">
    <property type="entry name" value="Cysteine proteinases"/>
    <property type="match status" value="1"/>
</dbReference>
<keyword evidence="3" id="KW-0378">Hydrolase</keyword>
<dbReference type="PANTHER" id="PTHR47053">
    <property type="entry name" value="MUREIN DD-ENDOPEPTIDASE MEPH-RELATED"/>
    <property type="match status" value="1"/>
</dbReference>
<keyword evidence="7" id="KW-1185">Reference proteome</keyword>
<evidence type="ECO:0000313" key="6">
    <source>
        <dbReference type="EMBL" id="KLI02690.1"/>
    </source>
</evidence>
<evidence type="ECO:0000313" key="7">
    <source>
        <dbReference type="Proteomes" id="UP000035553"/>
    </source>
</evidence>
<dbReference type="OrthoDB" id="9813368at2"/>
<evidence type="ECO:0000256" key="2">
    <source>
        <dbReference type="ARBA" id="ARBA00022670"/>
    </source>
</evidence>
<dbReference type="InterPro" id="IPR000064">
    <property type="entry name" value="NLP_P60_dom"/>
</dbReference>
<gene>
    <name evidence="6" type="ORF">SINU_06640</name>
</gene>
<sequence>MKKRRTAVPVATIWSAPESIRSIDQAAFREHPDMTEWLDQMSRDETIALCREKRIQTQVLFGEEIIIDSVKGAWAKVCLPSQATFKDPRGYPGWMPLNQSVSSEITENKKKIMVQSKYASFYTLTQRKRFDLSFSVCLPLIEDAQSFVKVDSPIGPGLLKKQDVLMPDQQHRQSGEEIVNNAVRFLELPYLWAGMSAYGFDCSGFSYTLLRAGGYLIPRDADDQALCGTAIPIEAALPGDLLFFAYENGKGAVHHVGIYYGNGRMIHSPTPGTIVSITELKGTKYERELCAVRRYWTG</sequence>
<comment type="similarity">
    <text evidence="1">Belongs to the peptidase C40 family.</text>
</comment>
<keyword evidence="2" id="KW-0645">Protease</keyword>
<dbReference type="Gene3D" id="3.90.1720.10">
    <property type="entry name" value="endopeptidase domain like (from Nostoc punctiforme)"/>
    <property type="match status" value="1"/>
</dbReference>
<dbReference type="GO" id="GO:0008234">
    <property type="term" value="F:cysteine-type peptidase activity"/>
    <property type="evidence" value="ECO:0007669"/>
    <property type="project" value="UniProtKB-KW"/>
</dbReference>
<comment type="caution">
    <text evidence="6">The sequence shown here is derived from an EMBL/GenBank/DDBJ whole genome shotgun (WGS) entry which is preliminary data.</text>
</comment>
<evidence type="ECO:0000256" key="1">
    <source>
        <dbReference type="ARBA" id="ARBA00007074"/>
    </source>
</evidence>
<evidence type="ECO:0000259" key="5">
    <source>
        <dbReference type="PROSITE" id="PS51935"/>
    </source>
</evidence>
<organism evidence="6 7">
    <name type="scientific">Sporolactobacillus inulinus CASD</name>
    <dbReference type="NCBI Taxonomy" id="1069536"/>
    <lineage>
        <taxon>Bacteria</taxon>
        <taxon>Bacillati</taxon>
        <taxon>Bacillota</taxon>
        <taxon>Bacilli</taxon>
        <taxon>Bacillales</taxon>
        <taxon>Sporolactobacillaceae</taxon>
        <taxon>Sporolactobacillus</taxon>
    </lineage>
</organism>
<dbReference type="EMBL" id="AFVQ02000081">
    <property type="protein sequence ID" value="KLI02690.1"/>
    <property type="molecule type" value="Genomic_DNA"/>
</dbReference>
<keyword evidence="4" id="KW-0788">Thiol protease</keyword>
<protein>
    <submittedName>
        <fullName evidence="6">Endopeptidase</fullName>
    </submittedName>
</protein>
<dbReference type="STRING" id="1069536.SINU_06640"/>
<feature type="domain" description="NlpC/P60" evidence="5">
    <location>
        <begin position="172"/>
        <end position="296"/>
    </location>
</feature>
<reference evidence="6 7" key="1">
    <citation type="journal article" date="2011" name="J. Bacteriol.">
        <title>Draft genome sequence of Sporolactobacillus inulinus strain CASD, an efficient D-lactic acid-producing bacterium with high-concentration lactate tolerance capability.</title>
        <authorList>
            <person name="Yu B."/>
            <person name="Su F."/>
            <person name="Wang L."/>
            <person name="Xu K."/>
            <person name="Zhao B."/>
            <person name="Xu P."/>
        </authorList>
    </citation>
    <scope>NUCLEOTIDE SEQUENCE [LARGE SCALE GENOMIC DNA]</scope>
    <source>
        <strain evidence="6 7">CASD</strain>
    </source>
</reference>
<evidence type="ECO:0000256" key="4">
    <source>
        <dbReference type="ARBA" id="ARBA00022807"/>
    </source>
</evidence>
<dbReference type="PANTHER" id="PTHR47053:SF3">
    <property type="entry name" value="GAMMA-D-GLUTAMYL-L-LYSINE DIPEPTIDYL-PEPTIDASE"/>
    <property type="match status" value="1"/>
</dbReference>
<dbReference type="PROSITE" id="PS51935">
    <property type="entry name" value="NLPC_P60"/>
    <property type="match status" value="1"/>
</dbReference>
<dbReference type="Pfam" id="PF00877">
    <property type="entry name" value="NLPC_P60"/>
    <property type="match status" value="1"/>
</dbReference>
<dbReference type="InterPro" id="IPR057812">
    <property type="entry name" value="SH3_YKFC_2nd"/>
</dbReference>
<proteinExistence type="inferred from homology"/>